<accession>A0AAW1MFT0</accession>
<evidence type="ECO:0000256" key="1">
    <source>
        <dbReference type="SAM" id="MobiDB-lite"/>
    </source>
</evidence>
<sequence>MIATLETEESTSDKETTQNDTHNKLTMPPESEEDMSSKPATTRQSETIPARRDPEEAQLDEDLQTTRPSRRRHLPLKYKDFVM</sequence>
<dbReference type="EMBL" id="JASPKY010000054">
    <property type="protein sequence ID" value="KAK9744917.1"/>
    <property type="molecule type" value="Genomic_DNA"/>
</dbReference>
<dbReference type="AlphaFoldDB" id="A0AAW1MFT0"/>
<evidence type="ECO:0000313" key="3">
    <source>
        <dbReference type="Proteomes" id="UP001458880"/>
    </source>
</evidence>
<organism evidence="2 3">
    <name type="scientific">Popillia japonica</name>
    <name type="common">Japanese beetle</name>
    <dbReference type="NCBI Taxonomy" id="7064"/>
    <lineage>
        <taxon>Eukaryota</taxon>
        <taxon>Metazoa</taxon>
        <taxon>Ecdysozoa</taxon>
        <taxon>Arthropoda</taxon>
        <taxon>Hexapoda</taxon>
        <taxon>Insecta</taxon>
        <taxon>Pterygota</taxon>
        <taxon>Neoptera</taxon>
        <taxon>Endopterygota</taxon>
        <taxon>Coleoptera</taxon>
        <taxon>Polyphaga</taxon>
        <taxon>Scarabaeiformia</taxon>
        <taxon>Scarabaeidae</taxon>
        <taxon>Rutelinae</taxon>
        <taxon>Popillia</taxon>
    </lineage>
</organism>
<gene>
    <name evidence="2" type="ORF">QE152_g7439</name>
</gene>
<proteinExistence type="predicted"/>
<dbReference type="Proteomes" id="UP001458880">
    <property type="component" value="Unassembled WGS sequence"/>
</dbReference>
<feature type="compositionally biased region" description="Acidic residues" evidence="1">
    <location>
        <begin position="1"/>
        <end position="10"/>
    </location>
</feature>
<keyword evidence="3" id="KW-1185">Reference proteome</keyword>
<comment type="caution">
    <text evidence="2">The sequence shown here is derived from an EMBL/GenBank/DDBJ whole genome shotgun (WGS) entry which is preliminary data.</text>
</comment>
<feature type="compositionally biased region" description="Basic and acidic residues" evidence="1">
    <location>
        <begin position="11"/>
        <end position="23"/>
    </location>
</feature>
<reference evidence="2 3" key="1">
    <citation type="journal article" date="2024" name="BMC Genomics">
        <title>De novo assembly and annotation of Popillia japonica's genome with initial clues to its potential as an invasive pest.</title>
        <authorList>
            <person name="Cucini C."/>
            <person name="Boschi S."/>
            <person name="Funari R."/>
            <person name="Cardaioli E."/>
            <person name="Iannotti N."/>
            <person name="Marturano G."/>
            <person name="Paoli F."/>
            <person name="Bruttini M."/>
            <person name="Carapelli A."/>
            <person name="Frati F."/>
            <person name="Nardi F."/>
        </authorList>
    </citation>
    <scope>NUCLEOTIDE SEQUENCE [LARGE SCALE GENOMIC DNA]</scope>
    <source>
        <strain evidence="2">DMR45628</strain>
    </source>
</reference>
<name>A0AAW1MFT0_POPJA</name>
<protein>
    <submittedName>
        <fullName evidence="2">Uncharacterized protein</fullName>
    </submittedName>
</protein>
<evidence type="ECO:0000313" key="2">
    <source>
        <dbReference type="EMBL" id="KAK9744917.1"/>
    </source>
</evidence>
<feature type="region of interest" description="Disordered" evidence="1">
    <location>
        <begin position="1"/>
        <end position="83"/>
    </location>
</feature>
<feature type="compositionally biased region" description="Polar residues" evidence="1">
    <location>
        <begin position="38"/>
        <end position="47"/>
    </location>
</feature>